<evidence type="ECO:0000256" key="7">
    <source>
        <dbReference type="ARBA" id="ARBA00023128"/>
    </source>
</evidence>
<organism evidence="12 13">
    <name type="scientific">Myriangium duriaei CBS 260.36</name>
    <dbReference type="NCBI Taxonomy" id="1168546"/>
    <lineage>
        <taxon>Eukaryota</taxon>
        <taxon>Fungi</taxon>
        <taxon>Dikarya</taxon>
        <taxon>Ascomycota</taxon>
        <taxon>Pezizomycotina</taxon>
        <taxon>Dothideomycetes</taxon>
        <taxon>Dothideomycetidae</taxon>
        <taxon>Myriangiales</taxon>
        <taxon>Myriangiaceae</taxon>
        <taxon>Myriangium</taxon>
    </lineage>
</organism>
<protein>
    <recommendedName>
        <fullName evidence="11">HIG1 domain-containing protein</fullName>
    </recommendedName>
</protein>
<dbReference type="AlphaFoldDB" id="A0A9P4IU22"/>
<feature type="coiled-coil region" evidence="9">
    <location>
        <begin position="99"/>
        <end position="143"/>
    </location>
</feature>
<evidence type="ECO:0000259" key="11">
    <source>
        <dbReference type="PROSITE" id="PS51503"/>
    </source>
</evidence>
<feature type="domain" description="HIG1" evidence="11">
    <location>
        <begin position="6"/>
        <end position="97"/>
    </location>
</feature>
<keyword evidence="5 10" id="KW-0812">Transmembrane</keyword>
<evidence type="ECO:0000313" key="12">
    <source>
        <dbReference type="EMBL" id="KAF2148734.1"/>
    </source>
</evidence>
<dbReference type="PANTHER" id="PTHR12297">
    <property type="entry name" value="HYPOXIA-INDUCBILE GENE 1 HIG1 -RELATED"/>
    <property type="match status" value="1"/>
</dbReference>
<name>A0A9P4IU22_9PEZI</name>
<dbReference type="InterPro" id="IPR007667">
    <property type="entry name" value="Hypoxia_induced_domain"/>
</dbReference>
<evidence type="ECO:0000256" key="4">
    <source>
        <dbReference type="ARBA" id="ARBA00011565"/>
    </source>
</evidence>
<evidence type="ECO:0000256" key="10">
    <source>
        <dbReference type="SAM" id="Phobius"/>
    </source>
</evidence>
<keyword evidence="9" id="KW-0175">Coiled coil</keyword>
<keyword evidence="6 10" id="KW-1133">Transmembrane helix</keyword>
<dbReference type="EMBL" id="ML996092">
    <property type="protein sequence ID" value="KAF2148734.1"/>
    <property type="molecule type" value="Genomic_DNA"/>
</dbReference>
<evidence type="ECO:0000313" key="13">
    <source>
        <dbReference type="Proteomes" id="UP000799439"/>
    </source>
</evidence>
<evidence type="ECO:0000256" key="3">
    <source>
        <dbReference type="ARBA" id="ARBA00009366"/>
    </source>
</evidence>
<evidence type="ECO:0000256" key="9">
    <source>
        <dbReference type="SAM" id="Coils"/>
    </source>
</evidence>
<proteinExistence type="inferred from homology"/>
<reference evidence="12" key="1">
    <citation type="journal article" date="2020" name="Stud. Mycol.">
        <title>101 Dothideomycetes genomes: a test case for predicting lifestyles and emergence of pathogens.</title>
        <authorList>
            <person name="Haridas S."/>
            <person name="Albert R."/>
            <person name="Binder M."/>
            <person name="Bloem J."/>
            <person name="Labutti K."/>
            <person name="Salamov A."/>
            <person name="Andreopoulos B."/>
            <person name="Baker S."/>
            <person name="Barry K."/>
            <person name="Bills G."/>
            <person name="Bluhm B."/>
            <person name="Cannon C."/>
            <person name="Castanera R."/>
            <person name="Culley D."/>
            <person name="Daum C."/>
            <person name="Ezra D."/>
            <person name="Gonzalez J."/>
            <person name="Henrissat B."/>
            <person name="Kuo A."/>
            <person name="Liang C."/>
            <person name="Lipzen A."/>
            <person name="Lutzoni F."/>
            <person name="Magnuson J."/>
            <person name="Mondo S."/>
            <person name="Nolan M."/>
            <person name="Ohm R."/>
            <person name="Pangilinan J."/>
            <person name="Park H.-J."/>
            <person name="Ramirez L."/>
            <person name="Alfaro M."/>
            <person name="Sun H."/>
            <person name="Tritt A."/>
            <person name="Yoshinaga Y."/>
            <person name="Zwiers L.-H."/>
            <person name="Turgeon B."/>
            <person name="Goodwin S."/>
            <person name="Spatafora J."/>
            <person name="Crous P."/>
            <person name="Grigoriev I."/>
        </authorList>
    </citation>
    <scope>NUCLEOTIDE SEQUENCE</scope>
    <source>
        <strain evidence="12">CBS 260.36</strain>
    </source>
</reference>
<evidence type="ECO:0000256" key="2">
    <source>
        <dbReference type="ARBA" id="ARBA00004325"/>
    </source>
</evidence>
<feature type="transmembrane region" description="Helical" evidence="10">
    <location>
        <begin position="68"/>
        <end position="86"/>
    </location>
</feature>
<comment type="caution">
    <text evidence="12">The sequence shown here is derived from an EMBL/GenBank/DDBJ whole genome shotgun (WGS) entry which is preliminary data.</text>
</comment>
<dbReference type="Pfam" id="PF04588">
    <property type="entry name" value="HIG_1_N"/>
    <property type="match status" value="1"/>
</dbReference>
<comment type="function">
    <text evidence="1">Cytochrome c oxidase subunit which plays a role in assembly of respiratory supercomplexes.</text>
</comment>
<comment type="similarity">
    <text evidence="3">Belongs to the RCF1 family.</text>
</comment>
<dbReference type="GO" id="GO:0097250">
    <property type="term" value="P:mitochondrial respirasome assembly"/>
    <property type="evidence" value="ECO:0007669"/>
    <property type="project" value="TreeGrafter"/>
</dbReference>
<dbReference type="Gene3D" id="6.10.140.1320">
    <property type="match status" value="1"/>
</dbReference>
<evidence type="ECO:0000256" key="8">
    <source>
        <dbReference type="ARBA" id="ARBA00023136"/>
    </source>
</evidence>
<keyword evidence="8 10" id="KW-0472">Membrane</keyword>
<evidence type="ECO:0000256" key="6">
    <source>
        <dbReference type="ARBA" id="ARBA00022989"/>
    </source>
</evidence>
<sequence length="177" mass="20974">MNSAPPPSSFDENVEFYEESRWQKLKRKIVQEPLIPLGCALTCWALFEATKSIKSGDKHRTNRMFRRRIYAQGFTLLAMLAGSVYWESDRKKRKEYDELVDEKKKKEKHEQWIKELEIREQEEEQLKQERHKLLQEAARNRARSSDGTSIRSVLDPFETNRHHIARTALDVLGGRWS</sequence>
<dbReference type="GO" id="GO:0031966">
    <property type="term" value="C:mitochondrial membrane"/>
    <property type="evidence" value="ECO:0007669"/>
    <property type="project" value="UniProtKB-SubCell"/>
</dbReference>
<dbReference type="InterPro" id="IPR050355">
    <property type="entry name" value="RCF1"/>
</dbReference>
<keyword evidence="13" id="KW-1185">Reference proteome</keyword>
<dbReference type="OrthoDB" id="6604018at2759"/>
<gene>
    <name evidence="12" type="ORF">K461DRAFT_297237</name>
</gene>
<dbReference type="Proteomes" id="UP000799439">
    <property type="component" value="Unassembled WGS sequence"/>
</dbReference>
<evidence type="ECO:0000256" key="5">
    <source>
        <dbReference type="ARBA" id="ARBA00022692"/>
    </source>
</evidence>
<keyword evidence="7" id="KW-0496">Mitochondrion</keyword>
<dbReference type="PROSITE" id="PS51503">
    <property type="entry name" value="HIG1"/>
    <property type="match status" value="1"/>
</dbReference>
<dbReference type="PANTHER" id="PTHR12297:SF3">
    <property type="entry name" value="HIG1 DOMAIN FAMILY MEMBER 1A"/>
    <property type="match status" value="1"/>
</dbReference>
<comment type="subunit">
    <text evidence="4">Associates with the respiratory chain complex III/complex IV supercomplex.</text>
</comment>
<comment type="subcellular location">
    <subcellularLocation>
        <location evidence="2">Mitochondrion membrane</location>
    </subcellularLocation>
</comment>
<evidence type="ECO:0000256" key="1">
    <source>
        <dbReference type="ARBA" id="ARBA00002584"/>
    </source>
</evidence>
<accession>A0A9P4IU22</accession>